<dbReference type="Gene3D" id="3.40.50.720">
    <property type="entry name" value="NAD(P)-binding Rossmann-like Domain"/>
    <property type="match status" value="1"/>
</dbReference>
<name>A0ABS7QV07_9ACTN</name>
<sequence length="364" mass="40128">MAGDLQKPAFGLDRPTWLRLADTVDLIVHPAALVNHALPYDEMFGTNVAGTAELIRLAMTRRLKAFTYISTFAVVSSQSSTADEDADIRLSSPVRRLDQSYANGYITSKWAGEVLLREAHEQCGLPVVVLRPGMIMAHRRYAGQLNVPDVFTRLLISVVVTCTAPRSFYRSRGAHYDGLPVDFLAEAVVALGQRKADGYHTFNALNPHDDGISLDVVIDWLIEARCAIERIDDYKEWFTRLETAVRVLPQRQRQHSLLPLLHAYAEPQEAVGGLGLPPSDRVRAAVREARTGVSGGIPPFSFPDPKVCRRSASAGSDRDGGSGRRPRPHPGTRRRPPMTWRRLPACGRPPNVGAGEDVGAREEL</sequence>
<gene>
    <name evidence="5" type="ORF">K7472_19595</name>
</gene>
<keyword evidence="2" id="KW-0597">Phosphoprotein</keyword>
<dbReference type="SUPFAM" id="SSF51735">
    <property type="entry name" value="NAD(P)-binding Rossmann-fold domains"/>
    <property type="match status" value="1"/>
</dbReference>
<feature type="domain" description="Thioester reductase (TE)" evidence="4">
    <location>
        <begin position="2"/>
        <end position="188"/>
    </location>
</feature>
<protein>
    <submittedName>
        <fullName evidence="5">Thioester reductase domain-containing protein</fullName>
    </submittedName>
</protein>
<dbReference type="InterPro" id="IPR010080">
    <property type="entry name" value="Thioester_reductase-like_dom"/>
</dbReference>
<proteinExistence type="predicted"/>
<keyword evidence="1" id="KW-0596">Phosphopantetheine</keyword>
<dbReference type="PANTHER" id="PTHR44845:SF6">
    <property type="entry name" value="BETA-ALANINE-ACTIVATING ENZYME"/>
    <property type="match status" value="1"/>
</dbReference>
<evidence type="ECO:0000256" key="3">
    <source>
        <dbReference type="SAM" id="MobiDB-lite"/>
    </source>
</evidence>
<dbReference type="Proteomes" id="UP001198565">
    <property type="component" value="Unassembled WGS sequence"/>
</dbReference>
<dbReference type="InterPro" id="IPR036291">
    <property type="entry name" value="NAD(P)-bd_dom_sf"/>
</dbReference>
<reference evidence="5 6" key="1">
    <citation type="submission" date="2021-08" db="EMBL/GenBank/DDBJ databases">
        <title>Streptomyces sp. PTM05 isolated from lichen.</title>
        <authorList>
            <person name="Somphong A."/>
            <person name="Phongsopitanun W."/>
            <person name="Tanasupawat S."/>
        </authorList>
    </citation>
    <scope>NUCLEOTIDE SEQUENCE [LARGE SCALE GENOMIC DNA]</scope>
    <source>
        <strain evidence="5 6">Ptm05</strain>
    </source>
</reference>
<accession>A0ABS7QV07</accession>
<dbReference type="Pfam" id="PF07993">
    <property type="entry name" value="NAD_binding_4"/>
    <property type="match status" value="1"/>
</dbReference>
<evidence type="ECO:0000256" key="2">
    <source>
        <dbReference type="ARBA" id="ARBA00022553"/>
    </source>
</evidence>
<organism evidence="5 6">
    <name type="scientific">Streptantibioticus parmotrematis</name>
    <dbReference type="NCBI Taxonomy" id="2873249"/>
    <lineage>
        <taxon>Bacteria</taxon>
        <taxon>Bacillati</taxon>
        <taxon>Actinomycetota</taxon>
        <taxon>Actinomycetes</taxon>
        <taxon>Kitasatosporales</taxon>
        <taxon>Streptomycetaceae</taxon>
        <taxon>Streptantibioticus</taxon>
    </lineage>
</organism>
<comment type="caution">
    <text evidence="5">The sequence shown here is derived from an EMBL/GenBank/DDBJ whole genome shotgun (WGS) entry which is preliminary data.</text>
</comment>
<evidence type="ECO:0000259" key="4">
    <source>
        <dbReference type="Pfam" id="PF07993"/>
    </source>
</evidence>
<feature type="region of interest" description="Disordered" evidence="3">
    <location>
        <begin position="293"/>
        <end position="364"/>
    </location>
</feature>
<keyword evidence="6" id="KW-1185">Reference proteome</keyword>
<dbReference type="PANTHER" id="PTHR44845">
    <property type="entry name" value="CARRIER DOMAIN-CONTAINING PROTEIN"/>
    <property type="match status" value="1"/>
</dbReference>
<dbReference type="InterPro" id="IPR013120">
    <property type="entry name" value="FAR_NAD-bd"/>
</dbReference>
<evidence type="ECO:0000313" key="6">
    <source>
        <dbReference type="Proteomes" id="UP001198565"/>
    </source>
</evidence>
<dbReference type="NCBIfam" id="TIGR01746">
    <property type="entry name" value="Thioester-redct"/>
    <property type="match status" value="1"/>
</dbReference>
<dbReference type="EMBL" id="JAINVZ010000013">
    <property type="protein sequence ID" value="MBY8887036.1"/>
    <property type="molecule type" value="Genomic_DNA"/>
</dbReference>
<evidence type="ECO:0000256" key="1">
    <source>
        <dbReference type="ARBA" id="ARBA00022450"/>
    </source>
</evidence>
<feature type="compositionally biased region" description="Basic residues" evidence="3">
    <location>
        <begin position="324"/>
        <end position="336"/>
    </location>
</feature>
<evidence type="ECO:0000313" key="5">
    <source>
        <dbReference type="EMBL" id="MBY8887036.1"/>
    </source>
</evidence>